<name>T0ZKH4_9ZZZZ</name>
<dbReference type="EMBL" id="AUZZ01010277">
    <property type="protein sequence ID" value="EQD30335.1"/>
    <property type="molecule type" value="Genomic_DNA"/>
</dbReference>
<reference evidence="1" key="2">
    <citation type="journal article" date="2014" name="ISME J.">
        <title>Microbial stratification in low pH oxic and suboxic macroscopic growths along an acid mine drainage.</title>
        <authorList>
            <person name="Mendez-Garcia C."/>
            <person name="Mesa V."/>
            <person name="Sprenger R.R."/>
            <person name="Richter M."/>
            <person name="Diez M.S."/>
            <person name="Solano J."/>
            <person name="Bargiela R."/>
            <person name="Golyshina O.V."/>
            <person name="Manteca A."/>
            <person name="Ramos J.L."/>
            <person name="Gallego J.R."/>
            <person name="Llorente I."/>
            <person name="Martins Dos Santos V.A."/>
            <person name="Jensen O.N."/>
            <person name="Pelaez A.I."/>
            <person name="Sanchez J."/>
            <person name="Ferrer M."/>
        </authorList>
    </citation>
    <scope>NUCLEOTIDE SEQUENCE</scope>
</reference>
<keyword evidence="1" id="KW-0689">Ribosomal protein</keyword>
<keyword evidence="1" id="KW-0687">Ribonucleoprotein</keyword>
<dbReference type="GO" id="GO:0005840">
    <property type="term" value="C:ribosome"/>
    <property type="evidence" value="ECO:0007669"/>
    <property type="project" value="UniProtKB-KW"/>
</dbReference>
<dbReference type="Gene3D" id="2.30.30.30">
    <property type="match status" value="1"/>
</dbReference>
<dbReference type="InterPro" id="IPR008991">
    <property type="entry name" value="Translation_prot_SH3-like_sf"/>
</dbReference>
<dbReference type="SUPFAM" id="SSF50104">
    <property type="entry name" value="Translation proteins SH3-like domain"/>
    <property type="match status" value="1"/>
</dbReference>
<reference evidence="1" key="1">
    <citation type="submission" date="2013-08" db="EMBL/GenBank/DDBJ databases">
        <authorList>
            <person name="Mendez C."/>
            <person name="Richter M."/>
            <person name="Ferrer M."/>
            <person name="Sanchez J."/>
        </authorList>
    </citation>
    <scope>NUCLEOTIDE SEQUENCE</scope>
</reference>
<proteinExistence type="predicted"/>
<protein>
    <submittedName>
        <fullName evidence="1">LSU ribosomal protein L14E</fullName>
    </submittedName>
</protein>
<dbReference type="AlphaFoldDB" id="T0ZKH4"/>
<comment type="caution">
    <text evidence="1">The sequence shown here is derived from an EMBL/GenBank/DDBJ whole genome shotgun (WGS) entry which is preliminary data.</text>
</comment>
<accession>T0ZKH4</accession>
<evidence type="ECO:0000313" key="1">
    <source>
        <dbReference type="EMBL" id="EQD30335.1"/>
    </source>
</evidence>
<dbReference type="InterPro" id="IPR014722">
    <property type="entry name" value="Rib_uL2_dom2"/>
</dbReference>
<organism evidence="1">
    <name type="scientific">mine drainage metagenome</name>
    <dbReference type="NCBI Taxonomy" id="410659"/>
    <lineage>
        <taxon>unclassified sequences</taxon>
        <taxon>metagenomes</taxon>
        <taxon>ecological metagenomes</taxon>
    </lineage>
</organism>
<sequence length="96" mass="10813">MKNMLLEAGRVCIKKYGRDAGSRAVVMSVGSDGFPIVLTAARYKKERRCNPSHLEYLNESVDAKNRDAVLRALGVEEKQKQYSDAPKETKAKRNKK</sequence>
<gene>
    <name evidence="1" type="ORF">B2A_14171</name>
</gene>